<dbReference type="InterPro" id="IPR018764">
    <property type="entry name" value="RskA_C"/>
</dbReference>
<evidence type="ECO:0000256" key="8">
    <source>
        <dbReference type="ARBA" id="ARBA00023163"/>
    </source>
</evidence>
<gene>
    <name evidence="13" type="ORF">D1832_07185</name>
</gene>
<keyword evidence="7 11" id="KW-0472">Membrane</keyword>
<dbReference type="Proteomes" id="UP000285376">
    <property type="component" value="Unassembled WGS sequence"/>
</dbReference>
<evidence type="ECO:0000259" key="12">
    <source>
        <dbReference type="Pfam" id="PF10099"/>
    </source>
</evidence>
<keyword evidence="6" id="KW-0805">Transcription regulation</keyword>
<dbReference type="PANTHER" id="PTHR37461">
    <property type="entry name" value="ANTI-SIGMA-K FACTOR RSKA"/>
    <property type="match status" value="1"/>
</dbReference>
<name>A0A417Z6K0_9MICO</name>
<proteinExistence type="predicted"/>
<dbReference type="InterPro" id="IPR051474">
    <property type="entry name" value="Anti-sigma-K/W_factor"/>
</dbReference>
<dbReference type="Gene3D" id="1.10.10.1320">
    <property type="entry name" value="Anti-sigma factor, zinc-finger domain"/>
    <property type="match status" value="1"/>
</dbReference>
<reference evidence="13 14" key="1">
    <citation type="submission" date="2018-08" db="EMBL/GenBank/DDBJ databases">
        <title>Whole genome sequence analysis of Dermacoccus abyssi bacteria isolated from Deep Mariana trench Micromonospora spp reveals genes involved in the environmental adaptation and production of secondary metabolites.</title>
        <authorList>
            <person name="Abdel-Mageed W.M."/>
            <person name="Lehri B."/>
            <person name="Nouioui I."/>
            <person name="Goodfellow I."/>
            <person name="Jaspars M."/>
            <person name="Karlyshev A."/>
        </authorList>
    </citation>
    <scope>NUCLEOTIDE SEQUENCE [LARGE SCALE GENOMIC DNA]</scope>
    <source>
        <strain evidence="13 14">MT1.1</strain>
    </source>
</reference>
<dbReference type="GO" id="GO:0016989">
    <property type="term" value="F:sigma factor antagonist activity"/>
    <property type="evidence" value="ECO:0007669"/>
    <property type="project" value="TreeGrafter"/>
</dbReference>
<evidence type="ECO:0000256" key="9">
    <source>
        <dbReference type="ARBA" id="ARBA00029829"/>
    </source>
</evidence>
<dbReference type="InterPro" id="IPR041916">
    <property type="entry name" value="Anti_sigma_zinc_sf"/>
</dbReference>
<accession>A0A417Z6K0</accession>
<comment type="subcellular location">
    <subcellularLocation>
        <location evidence="2">Cell membrane</location>
    </subcellularLocation>
    <subcellularLocation>
        <location evidence="1">Membrane</location>
        <topology evidence="1">Single-pass membrane protein</topology>
    </subcellularLocation>
</comment>
<evidence type="ECO:0000256" key="5">
    <source>
        <dbReference type="ARBA" id="ARBA00022989"/>
    </source>
</evidence>
<feature type="transmembrane region" description="Helical" evidence="11">
    <location>
        <begin position="99"/>
        <end position="120"/>
    </location>
</feature>
<evidence type="ECO:0000256" key="3">
    <source>
        <dbReference type="ARBA" id="ARBA00022475"/>
    </source>
</evidence>
<evidence type="ECO:0000256" key="1">
    <source>
        <dbReference type="ARBA" id="ARBA00004167"/>
    </source>
</evidence>
<dbReference type="GO" id="GO:0006417">
    <property type="term" value="P:regulation of translation"/>
    <property type="evidence" value="ECO:0007669"/>
    <property type="project" value="TreeGrafter"/>
</dbReference>
<dbReference type="Pfam" id="PF10099">
    <property type="entry name" value="RskA_C"/>
    <property type="match status" value="1"/>
</dbReference>
<evidence type="ECO:0000256" key="7">
    <source>
        <dbReference type="ARBA" id="ARBA00023136"/>
    </source>
</evidence>
<dbReference type="EMBL" id="QWLM01000006">
    <property type="protein sequence ID" value="RHW46227.1"/>
    <property type="molecule type" value="Genomic_DNA"/>
</dbReference>
<comment type="caution">
    <text evidence="13">The sequence shown here is derived from an EMBL/GenBank/DDBJ whole genome shotgun (WGS) entry which is preliminary data.</text>
</comment>
<evidence type="ECO:0000256" key="4">
    <source>
        <dbReference type="ARBA" id="ARBA00022692"/>
    </source>
</evidence>
<protein>
    <recommendedName>
        <fullName evidence="10">Regulator of SigK</fullName>
    </recommendedName>
    <alternativeName>
        <fullName evidence="9">Sigma-K anti-sigma factor RskA</fullName>
    </alternativeName>
</protein>
<keyword evidence="5 11" id="KW-1133">Transmembrane helix</keyword>
<feature type="domain" description="Anti-sigma K factor RskA C-terminal" evidence="12">
    <location>
        <begin position="105"/>
        <end position="233"/>
    </location>
</feature>
<dbReference type="AlphaFoldDB" id="A0A417Z6K0"/>
<organism evidence="13 14">
    <name type="scientific">Dermacoccus abyssi</name>
    <dbReference type="NCBI Taxonomy" id="322596"/>
    <lineage>
        <taxon>Bacteria</taxon>
        <taxon>Bacillati</taxon>
        <taxon>Actinomycetota</taxon>
        <taxon>Actinomycetes</taxon>
        <taxon>Micrococcales</taxon>
        <taxon>Dermacoccaceae</taxon>
        <taxon>Dermacoccus</taxon>
    </lineage>
</organism>
<evidence type="ECO:0000256" key="6">
    <source>
        <dbReference type="ARBA" id="ARBA00023015"/>
    </source>
</evidence>
<evidence type="ECO:0000256" key="10">
    <source>
        <dbReference type="ARBA" id="ARBA00030803"/>
    </source>
</evidence>
<keyword evidence="3" id="KW-1003">Cell membrane</keyword>
<evidence type="ECO:0000256" key="11">
    <source>
        <dbReference type="SAM" id="Phobius"/>
    </source>
</evidence>
<sequence length="242" mass="25164">MKRDVRPGDAYGLIGAYAVDAVTPEEREAVEAYLRDHPEALGEVLSLQEAAATLPAPELTPPAHVRSELLAQVARTRPLPPVVPVAAERSQTPRAARRAILWLGAAAAAIVIAVAGVRIASDDAGSMPAPVAEVMHADDARESVIDMGEHKITVTRSMGMDKAVVTSTTMGRAPDGMAYQMWVKDSSGKLVSGGLLPEPEKDGLIAMPLHGDAGAAREVAVSMEPAGGSAQPTSKVLGSVQL</sequence>
<evidence type="ECO:0000313" key="13">
    <source>
        <dbReference type="EMBL" id="RHW46227.1"/>
    </source>
</evidence>
<evidence type="ECO:0000313" key="14">
    <source>
        <dbReference type="Proteomes" id="UP000285376"/>
    </source>
</evidence>
<dbReference type="PANTHER" id="PTHR37461:SF1">
    <property type="entry name" value="ANTI-SIGMA-K FACTOR RSKA"/>
    <property type="match status" value="1"/>
</dbReference>
<dbReference type="RefSeq" id="WP_118913247.1">
    <property type="nucleotide sequence ID" value="NZ_CBCRVH010000008.1"/>
</dbReference>
<keyword evidence="4 11" id="KW-0812">Transmembrane</keyword>
<keyword evidence="8" id="KW-0804">Transcription</keyword>
<evidence type="ECO:0000256" key="2">
    <source>
        <dbReference type="ARBA" id="ARBA00004236"/>
    </source>
</evidence>
<dbReference type="GO" id="GO:0005886">
    <property type="term" value="C:plasma membrane"/>
    <property type="evidence" value="ECO:0007669"/>
    <property type="project" value="UniProtKB-SubCell"/>
</dbReference>